<dbReference type="Gene3D" id="1.20.1250.20">
    <property type="entry name" value="MFS general substrate transporter like domains"/>
    <property type="match status" value="1"/>
</dbReference>
<feature type="transmembrane region" description="Helical" evidence="6">
    <location>
        <begin position="196"/>
        <end position="215"/>
    </location>
</feature>
<keyword evidence="5 6" id="KW-0472">Membrane</keyword>
<dbReference type="InterPro" id="IPR036259">
    <property type="entry name" value="MFS_trans_sf"/>
</dbReference>
<dbReference type="OrthoDB" id="9816041at2"/>
<feature type="transmembrane region" description="Helical" evidence="6">
    <location>
        <begin position="390"/>
        <end position="411"/>
    </location>
</feature>
<comment type="caution">
    <text evidence="8">The sequence shown here is derived from an EMBL/GenBank/DDBJ whole genome shotgun (WGS) entry which is preliminary data.</text>
</comment>
<dbReference type="Pfam" id="PF07690">
    <property type="entry name" value="MFS_1"/>
    <property type="match status" value="1"/>
</dbReference>
<feature type="transmembrane region" description="Helical" evidence="6">
    <location>
        <begin position="100"/>
        <end position="120"/>
    </location>
</feature>
<dbReference type="EMBL" id="ASWO01000007">
    <property type="protein sequence ID" value="EOT82935.1"/>
    <property type="molecule type" value="Genomic_DNA"/>
</dbReference>
<feature type="transmembrane region" description="Helical" evidence="6">
    <location>
        <begin position="261"/>
        <end position="282"/>
    </location>
</feature>
<dbReference type="PATRIC" id="fig|1140003.3.peg.1960"/>
<feature type="transmembrane region" description="Helical" evidence="6">
    <location>
        <begin position="294"/>
        <end position="319"/>
    </location>
</feature>
<dbReference type="GO" id="GO:0022857">
    <property type="term" value="F:transmembrane transporter activity"/>
    <property type="evidence" value="ECO:0007669"/>
    <property type="project" value="InterPro"/>
</dbReference>
<keyword evidence="2" id="KW-0813">Transport</keyword>
<feature type="transmembrane region" description="Helical" evidence="6">
    <location>
        <begin position="165"/>
        <end position="184"/>
    </location>
</feature>
<dbReference type="PRINTS" id="PR01036">
    <property type="entry name" value="TCRTETB"/>
</dbReference>
<protein>
    <recommendedName>
        <fullName evidence="7">Major facilitator superfamily (MFS) profile domain-containing protein</fullName>
    </recommendedName>
</protein>
<accession>S0NYD4</accession>
<evidence type="ECO:0000256" key="6">
    <source>
        <dbReference type="SAM" id="Phobius"/>
    </source>
</evidence>
<dbReference type="PANTHER" id="PTHR42718">
    <property type="entry name" value="MAJOR FACILITATOR SUPERFAMILY MULTIDRUG TRANSPORTER MFSC"/>
    <property type="match status" value="1"/>
</dbReference>
<feature type="transmembrane region" description="Helical" evidence="6">
    <location>
        <begin position="77"/>
        <end position="94"/>
    </location>
</feature>
<feature type="domain" description="Major facilitator superfamily (MFS) profile" evidence="7">
    <location>
        <begin position="7"/>
        <end position="450"/>
    </location>
</feature>
<feature type="transmembrane region" description="Helical" evidence="6">
    <location>
        <begin position="221"/>
        <end position="241"/>
    </location>
</feature>
<dbReference type="RefSeq" id="WP_016186465.1">
    <property type="nucleotide sequence ID" value="NZ_ASWO01000007.1"/>
</dbReference>
<dbReference type="InterPro" id="IPR011701">
    <property type="entry name" value="MFS"/>
</dbReference>
<proteinExistence type="predicted"/>
<dbReference type="GO" id="GO:0005886">
    <property type="term" value="C:plasma membrane"/>
    <property type="evidence" value="ECO:0007669"/>
    <property type="project" value="UniProtKB-SubCell"/>
</dbReference>
<feature type="transmembrane region" description="Helical" evidence="6">
    <location>
        <begin position="423"/>
        <end position="444"/>
    </location>
</feature>
<feature type="transmembrane region" description="Helical" evidence="6">
    <location>
        <begin position="132"/>
        <end position="153"/>
    </location>
</feature>
<evidence type="ECO:0000256" key="1">
    <source>
        <dbReference type="ARBA" id="ARBA00004651"/>
    </source>
</evidence>
<evidence type="ECO:0000256" key="3">
    <source>
        <dbReference type="ARBA" id="ARBA00022692"/>
    </source>
</evidence>
<keyword evidence="4 6" id="KW-1133">Transmembrane helix</keyword>
<evidence type="ECO:0000313" key="9">
    <source>
        <dbReference type="Proteomes" id="UP000015961"/>
    </source>
</evidence>
<keyword evidence="3 6" id="KW-0812">Transmembrane</keyword>
<evidence type="ECO:0000256" key="4">
    <source>
        <dbReference type="ARBA" id="ARBA00022989"/>
    </source>
</evidence>
<feature type="transmembrane region" description="Helical" evidence="6">
    <location>
        <begin position="328"/>
        <end position="346"/>
    </location>
</feature>
<dbReference type="SUPFAM" id="SSF103473">
    <property type="entry name" value="MFS general substrate transporter"/>
    <property type="match status" value="1"/>
</dbReference>
<organism evidence="8 9">
    <name type="scientific">Enterococcus sulfureus ATCC 49903</name>
    <dbReference type="NCBI Taxonomy" id="1140003"/>
    <lineage>
        <taxon>Bacteria</taxon>
        <taxon>Bacillati</taxon>
        <taxon>Bacillota</taxon>
        <taxon>Bacilli</taxon>
        <taxon>Lactobacillales</taxon>
        <taxon>Enterococcaceae</taxon>
        <taxon>Enterococcus</taxon>
    </lineage>
</organism>
<dbReference type="PANTHER" id="PTHR42718:SF9">
    <property type="entry name" value="MAJOR FACILITATOR SUPERFAMILY MULTIDRUG TRANSPORTER MFSC"/>
    <property type="match status" value="1"/>
</dbReference>
<evidence type="ECO:0000256" key="2">
    <source>
        <dbReference type="ARBA" id="ARBA00022448"/>
    </source>
</evidence>
<dbReference type="STRING" id="1140003.OMY_02033"/>
<dbReference type="eggNOG" id="COG2814">
    <property type="taxonomic scope" value="Bacteria"/>
</dbReference>
<dbReference type="Gene3D" id="1.20.1720.10">
    <property type="entry name" value="Multidrug resistance protein D"/>
    <property type="match status" value="1"/>
</dbReference>
<sequence>MEKTSKKLVFAILATGIFSFAGVLIETAMNVTFPRLMELFDAPLSQLQWLTTAYLLMLAVMMPLSAYLKRRFLLKQLFTVAALFFIGGLVIDVVAPTLPILIFGRILQGVGTGISLPMMFNIILEQAPRKKLGLLMGIGNFVTAIAPAIGPTYGGILVDSLGWRAVFYLIIPILVFAYILGMYAIEQKTPTTKPKFDSLGWIYISVVLVGLIMIFTEFQHIGSQIFIYVAMVILGTILAIVHYKKQAQPILQLKLFKRLDFNLHLGQYFIGQFAVLSFSFLIPNMVQIVLHQSSFISGITMFPGAFLGALLAPVGGLLYDRFGAKKPIAAGLIFQMISGILFVTLLSYSTSMGLAGIYMFFTLGMSISMPNIMTNGLQRLDLKDQADGNALFNTLQQFAGAVGTSIVAAIVASDHTKTQFTGFYSGFFFIFVVLVLDLGLFFWLTRYEKQKSLS</sequence>
<evidence type="ECO:0000313" key="8">
    <source>
        <dbReference type="EMBL" id="EOT82935.1"/>
    </source>
</evidence>
<evidence type="ECO:0000259" key="7">
    <source>
        <dbReference type="PROSITE" id="PS50850"/>
    </source>
</evidence>
<keyword evidence="9" id="KW-1185">Reference proteome</keyword>
<dbReference type="Proteomes" id="UP000015961">
    <property type="component" value="Unassembled WGS sequence"/>
</dbReference>
<dbReference type="InterPro" id="IPR020846">
    <property type="entry name" value="MFS_dom"/>
</dbReference>
<dbReference type="AlphaFoldDB" id="S0NYD4"/>
<reference evidence="8 9" key="1">
    <citation type="submission" date="2013-03" db="EMBL/GenBank/DDBJ databases">
        <title>The Genome Sequence of Enterococcus sulfureus ATCC_49903 (PacBio/Illumina hybrid assembly).</title>
        <authorList>
            <consortium name="The Broad Institute Genomics Platform"/>
            <consortium name="The Broad Institute Genome Sequencing Center for Infectious Disease"/>
            <person name="Earl A."/>
            <person name="Russ C."/>
            <person name="Gilmore M."/>
            <person name="Surin D."/>
            <person name="Walker B."/>
            <person name="Young S."/>
            <person name="Zeng Q."/>
            <person name="Gargeya S."/>
            <person name="Fitzgerald M."/>
            <person name="Haas B."/>
            <person name="Abouelleil A."/>
            <person name="Allen A.W."/>
            <person name="Alvarado L."/>
            <person name="Arachchi H.M."/>
            <person name="Berlin A.M."/>
            <person name="Chapman S.B."/>
            <person name="Gainer-Dewar J."/>
            <person name="Goldberg J."/>
            <person name="Griggs A."/>
            <person name="Gujja S."/>
            <person name="Hansen M."/>
            <person name="Howarth C."/>
            <person name="Imamovic A."/>
            <person name="Ireland A."/>
            <person name="Larimer J."/>
            <person name="McCowan C."/>
            <person name="Murphy C."/>
            <person name="Pearson M."/>
            <person name="Poon T.W."/>
            <person name="Priest M."/>
            <person name="Roberts A."/>
            <person name="Saif S."/>
            <person name="Shea T."/>
            <person name="Sisk P."/>
            <person name="Sykes S."/>
            <person name="Wortman J."/>
            <person name="Nusbaum C."/>
            <person name="Birren B."/>
        </authorList>
    </citation>
    <scope>NUCLEOTIDE SEQUENCE [LARGE SCALE GENOMIC DNA]</scope>
    <source>
        <strain evidence="8 9">ATCC 49903</strain>
    </source>
</reference>
<feature type="transmembrane region" description="Helical" evidence="6">
    <location>
        <begin position="352"/>
        <end position="369"/>
    </location>
</feature>
<gene>
    <name evidence="8" type="ORF">I573_02048</name>
</gene>
<evidence type="ECO:0000256" key="5">
    <source>
        <dbReference type="ARBA" id="ARBA00023136"/>
    </source>
</evidence>
<comment type="subcellular location">
    <subcellularLocation>
        <location evidence="1">Cell membrane</location>
        <topology evidence="1">Multi-pass membrane protein</topology>
    </subcellularLocation>
</comment>
<name>S0NYD4_9ENTE</name>
<feature type="transmembrane region" description="Helical" evidence="6">
    <location>
        <begin position="49"/>
        <end position="68"/>
    </location>
</feature>
<dbReference type="PROSITE" id="PS50850">
    <property type="entry name" value="MFS"/>
    <property type="match status" value="1"/>
</dbReference>